<protein>
    <submittedName>
        <fullName evidence="3">Uncharacterized protein</fullName>
    </submittedName>
</protein>
<keyword evidence="4" id="KW-1185">Reference proteome</keyword>
<feature type="transmembrane region" description="Helical" evidence="1">
    <location>
        <begin position="73"/>
        <end position="89"/>
    </location>
</feature>
<organism evidence="3 4">
    <name type="scientific">Helcobacillus massiliensis</name>
    <dbReference type="NCBI Taxonomy" id="521392"/>
    <lineage>
        <taxon>Bacteria</taxon>
        <taxon>Bacillati</taxon>
        <taxon>Actinomycetota</taxon>
        <taxon>Actinomycetes</taxon>
        <taxon>Micrococcales</taxon>
        <taxon>Dermabacteraceae</taxon>
        <taxon>Helcobacillus</taxon>
    </lineage>
</organism>
<comment type="caution">
    <text evidence="3">The sequence shown here is derived from an EMBL/GenBank/DDBJ whole genome shotgun (WGS) entry which is preliminary data.</text>
</comment>
<evidence type="ECO:0000313" key="2">
    <source>
        <dbReference type="EMBL" id="MBB3023106.1"/>
    </source>
</evidence>
<evidence type="ECO:0000256" key="1">
    <source>
        <dbReference type="SAM" id="Phobius"/>
    </source>
</evidence>
<reference evidence="3 4" key="1">
    <citation type="submission" date="2020-08" db="EMBL/GenBank/DDBJ databases">
        <title>Sequencing the genomes of 1000 actinobacteria strains.</title>
        <authorList>
            <person name="Klenk H.-P."/>
        </authorList>
    </citation>
    <scope>NUCLEOTIDE SEQUENCE [LARGE SCALE GENOMIC DNA]</scope>
    <source>
        <strain evidence="3 4">DSM 23040</strain>
    </source>
</reference>
<sequence>MKGRLSRLTDSIVAMSRSQALLRLAGFLAGAGLLFSLIGVAPEEGQFGTGVVTLGVVGTGLALLIIQTLFPDSDMGLVILLIAIGALGANPPVSLLHACVLAVLIAVAHLSWAWAGLTPAHGVLARSARRPLLLAGAAVVGISLALGLVVAVVSGALGTLALPAALLGDGLIALAALAVLTAAVLLMPLED</sequence>
<dbReference type="EMBL" id="JACHWP010000002">
    <property type="protein sequence ID" value="MBB3023106.1"/>
    <property type="molecule type" value="Genomic_DNA"/>
</dbReference>
<keyword evidence="1" id="KW-0472">Membrane</keyword>
<feature type="transmembrane region" description="Helical" evidence="1">
    <location>
        <begin position="95"/>
        <end position="120"/>
    </location>
</feature>
<feature type="transmembrane region" description="Helical" evidence="1">
    <location>
        <begin position="170"/>
        <end position="189"/>
    </location>
</feature>
<evidence type="ECO:0000313" key="4">
    <source>
        <dbReference type="Proteomes" id="UP000568050"/>
    </source>
</evidence>
<proteinExistence type="predicted"/>
<accession>A0A839R0I3</accession>
<keyword evidence="1" id="KW-0812">Transmembrane</keyword>
<keyword evidence="1" id="KW-1133">Transmembrane helix</keyword>
<feature type="transmembrane region" description="Helical" evidence="1">
    <location>
        <begin position="21"/>
        <end position="41"/>
    </location>
</feature>
<dbReference type="EMBL" id="JACHWP010000011">
    <property type="protein sequence ID" value="MBB3023771.1"/>
    <property type="molecule type" value="Genomic_DNA"/>
</dbReference>
<feature type="transmembrane region" description="Helical" evidence="1">
    <location>
        <begin position="132"/>
        <end position="158"/>
    </location>
</feature>
<evidence type="ECO:0000313" key="3">
    <source>
        <dbReference type="EMBL" id="MBB3023771.1"/>
    </source>
</evidence>
<feature type="transmembrane region" description="Helical" evidence="1">
    <location>
        <begin position="47"/>
        <end position="66"/>
    </location>
</feature>
<dbReference type="AlphaFoldDB" id="A0A839R0I3"/>
<name>A0A839R0I3_9MICO</name>
<dbReference type="Proteomes" id="UP000568050">
    <property type="component" value="Unassembled WGS sequence"/>
</dbReference>
<gene>
    <name evidence="2" type="ORF">FHX50_001389</name>
    <name evidence="3" type="ORF">FHX50_002072</name>
</gene>
<dbReference type="RefSeq" id="WP_183375911.1">
    <property type="nucleotide sequence ID" value="NZ_CBCSFZ010000001.1"/>
</dbReference>